<dbReference type="Proteomes" id="UP001317532">
    <property type="component" value="Chromosome"/>
</dbReference>
<accession>A0AAN2CB75</accession>
<dbReference type="EMBL" id="AP025523">
    <property type="protein sequence ID" value="BDE07422.1"/>
    <property type="molecule type" value="Genomic_DNA"/>
</dbReference>
<evidence type="ECO:0000259" key="6">
    <source>
        <dbReference type="PROSITE" id="PS50893"/>
    </source>
</evidence>
<feature type="domain" description="ABC transporter" evidence="6">
    <location>
        <begin position="3"/>
        <end position="238"/>
    </location>
</feature>
<dbReference type="GO" id="GO:0015658">
    <property type="term" value="F:branched-chain amino acid transmembrane transporter activity"/>
    <property type="evidence" value="ECO:0007669"/>
    <property type="project" value="TreeGrafter"/>
</dbReference>
<evidence type="ECO:0000256" key="4">
    <source>
        <dbReference type="ARBA" id="ARBA00022840"/>
    </source>
</evidence>
<dbReference type="InterPro" id="IPR003593">
    <property type="entry name" value="AAA+_ATPase"/>
</dbReference>
<dbReference type="PROSITE" id="PS50893">
    <property type="entry name" value="ABC_TRANSPORTER_2"/>
    <property type="match status" value="1"/>
</dbReference>
<dbReference type="GO" id="GO:0015807">
    <property type="term" value="P:L-amino acid transport"/>
    <property type="evidence" value="ECO:0007669"/>
    <property type="project" value="TreeGrafter"/>
</dbReference>
<dbReference type="InterPro" id="IPR003439">
    <property type="entry name" value="ABC_transporter-like_ATP-bd"/>
</dbReference>
<keyword evidence="3" id="KW-0547">Nucleotide-binding</keyword>
<name>A0AAN2CB75_UNVUL</name>
<protein>
    <submittedName>
        <fullName evidence="7">ABC transporter ATP-binding protein</fullName>
    </submittedName>
</protein>
<dbReference type="RefSeq" id="WP_317995015.1">
    <property type="nucleotide sequence ID" value="NZ_AP025523.1"/>
</dbReference>
<sequence>MILEMRDVAAGYGGVSALRGVTLHVDEGETVALVGANGAGKSTLLKSISGLVRPTAGTIAFAGASLAAVRAPARVALGIAHVPEGRDVFGSLSVRENLDLGAYALGRRRSARELDALRDAVLERFPVLRDRLERSAAELSGGQQQMLAIGRGLMAKPRLLLLDEPSLGLAPSLVDQIFAIVRDLRELGVTVLIAEQNARMTLAIADRGYVLENGAVVAADTGRALLASPQIVERYLGIGAGASAHARESTAGALASALRAILREP</sequence>
<dbReference type="KEGG" id="vab:WPS_26980"/>
<dbReference type="InterPro" id="IPR027417">
    <property type="entry name" value="P-loop_NTPase"/>
</dbReference>
<dbReference type="SUPFAM" id="SSF52540">
    <property type="entry name" value="P-loop containing nucleoside triphosphate hydrolases"/>
    <property type="match status" value="1"/>
</dbReference>
<evidence type="ECO:0000256" key="5">
    <source>
        <dbReference type="ARBA" id="ARBA00022970"/>
    </source>
</evidence>
<evidence type="ECO:0000313" key="8">
    <source>
        <dbReference type="Proteomes" id="UP001317532"/>
    </source>
</evidence>
<dbReference type="GO" id="GO:0016887">
    <property type="term" value="F:ATP hydrolysis activity"/>
    <property type="evidence" value="ECO:0007669"/>
    <property type="project" value="InterPro"/>
</dbReference>
<keyword evidence="5" id="KW-0029">Amino-acid transport</keyword>
<evidence type="ECO:0000256" key="2">
    <source>
        <dbReference type="ARBA" id="ARBA00022448"/>
    </source>
</evidence>
<dbReference type="Gene3D" id="3.40.50.300">
    <property type="entry name" value="P-loop containing nucleotide triphosphate hydrolases"/>
    <property type="match status" value="1"/>
</dbReference>
<reference evidence="7 8" key="1">
    <citation type="journal article" date="2022" name="ISME Commun">
        <title>Vulcanimicrobium alpinus gen. nov. sp. nov., the first cultivated representative of the candidate phylum 'Eremiobacterota', is a metabolically versatile aerobic anoxygenic phototroph.</title>
        <authorList>
            <person name="Yabe S."/>
            <person name="Muto K."/>
            <person name="Abe K."/>
            <person name="Yokota A."/>
            <person name="Staudigel H."/>
            <person name="Tebo B.M."/>
        </authorList>
    </citation>
    <scope>NUCLEOTIDE SEQUENCE [LARGE SCALE GENOMIC DNA]</scope>
    <source>
        <strain evidence="7 8">WC8-2</strain>
    </source>
</reference>
<dbReference type="PROSITE" id="PS00211">
    <property type="entry name" value="ABC_TRANSPORTER_1"/>
    <property type="match status" value="1"/>
</dbReference>
<proteinExistence type="inferred from homology"/>
<evidence type="ECO:0000256" key="3">
    <source>
        <dbReference type="ARBA" id="ARBA00022741"/>
    </source>
</evidence>
<evidence type="ECO:0000256" key="1">
    <source>
        <dbReference type="ARBA" id="ARBA00005417"/>
    </source>
</evidence>
<comment type="similarity">
    <text evidence="1">Belongs to the ABC transporter superfamily.</text>
</comment>
<keyword evidence="4 7" id="KW-0067">ATP-binding</keyword>
<evidence type="ECO:0000313" key="7">
    <source>
        <dbReference type="EMBL" id="BDE07422.1"/>
    </source>
</evidence>
<dbReference type="PANTHER" id="PTHR43820">
    <property type="entry name" value="HIGH-AFFINITY BRANCHED-CHAIN AMINO ACID TRANSPORT ATP-BINDING PROTEIN LIVF"/>
    <property type="match status" value="1"/>
</dbReference>
<dbReference type="InterPro" id="IPR052156">
    <property type="entry name" value="BCAA_Transport_ATP-bd_LivF"/>
</dbReference>
<dbReference type="CDD" id="cd03224">
    <property type="entry name" value="ABC_TM1139_LivF_branched"/>
    <property type="match status" value="1"/>
</dbReference>
<keyword evidence="8" id="KW-1185">Reference proteome</keyword>
<gene>
    <name evidence="7" type="ORF">WPS_26980</name>
</gene>
<dbReference type="SMART" id="SM00382">
    <property type="entry name" value="AAA"/>
    <property type="match status" value="1"/>
</dbReference>
<keyword evidence="2" id="KW-0813">Transport</keyword>
<dbReference type="PANTHER" id="PTHR43820:SF4">
    <property type="entry name" value="HIGH-AFFINITY BRANCHED-CHAIN AMINO ACID TRANSPORT ATP-BINDING PROTEIN LIVF"/>
    <property type="match status" value="1"/>
</dbReference>
<dbReference type="Pfam" id="PF00005">
    <property type="entry name" value="ABC_tran"/>
    <property type="match status" value="1"/>
</dbReference>
<organism evidence="7 8">
    <name type="scientific">Vulcanimicrobium alpinum</name>
    <dbReference type="NCBI Taxonomy" id="3016050"/>
    <lineage>
        <taxon>Bacteria</taxon>
        <taxon>Bacillati</taxon>
        <taxon>Vulcanimicrobiota</taxon>
        <taxon>Vulcanimicrobiia</taxon>
        <taxon>Vulcanimicrobiales</taxon>
        <taxon>Vulcanimicrobiaceae</taxon>
        <taxon>Vulcanimicrobium</taxon>
    </lineage>
</organism>
<dbReference type="GO" id="GO:0005524">
    <property type="term" value="F:ATP binding"/>
    <property type="evidence" value="ECO:0007669"/>
    <property type="project" value="UniProtKB-KW"/>
</dbReference>
<dbReference type="InterPro" id="IPR017871">
    <property type="entry name" value="ABC_transporter-like_CS"/>
</dbReference>
<dbReference type="AlphaFoldDB" id="A0AAN2CB75"/>